<evidence type="ECO:0000256" key="4">
    <source>
        <dbReference type="ARBA" id="ARBA00022519"/>
    </source>
</evidence>
<dbReference type="GO" id="GO:0005886">
    <property type="term" value="C:plasma membrane"/>
    <property type="evidence" value="ECO:0007669"/>
    <property type="project" value="UniProtKB-SubCell"/>
</dbReference>
<dbReference type="GO" id="GO:0006935">
    <property type="term" value="P:chemotaxis"/>
    <property type="evidence" value="ECO:0007669"/>
    <property type="project" value="UniProtKB-KW"/>
</dbReference>
<dbReference type="EMBL" id="MWPV01000005">
    <property type="protein sequence ID" value="OUL56910.1"/>
    <property type="molecule type" value="Genomic_DNA"/>
</dbReference>
<evidence type="ECO:0000256" key="5">
    <source>
        <dbReference type="ARBA" id="ARBA00022692"/>
    </source>
</evidence>
<dbReference type="SMART" id="SM00304">
    <property type="entry name" value="HAMP"/>
    <property type="match status" value="1"/>
</dbReference>
<evidence type="ECO:0000259" key="14">
    <source>
        <dbReference type="PROSITE" id="PS50885"/>
    </source>
</evidence>
<dbReference type="InterPro" id="IPR004089">
    <property type="entry name" value="MCPsignal_dom"/>
</dbReference>
<evidence type="ECO:0000313" key="15">
    <source>
        <dbReference type="EMBL" id="OUL56910.1"/>
    </source>
</evidence>
<keyword evidence="6 11" id="KW-1133">Transmembrane helix</keyword>
<feature type="domain" description="HAMP" evidence="14">
    <location>
        <begin position="294"/>
        <end position="348"/>
    </location>
</feature>
<dbReference type="SMART" id="SM00283">
    <property type="entry name" value="MA"/>
    <property type="match status" value="1"/>
</dbReference>
<reference evidence="15 16" key="1">
    <citation type="submission" date="2017-02" db="EMBL/GenBank/DDBJ databases">
        <title>Pseudoalteromonas ulvae TC14 Genome.</title>
        <authorList>
            <person name="Molmeret M."/>
        </authorList>
    </citation>
    <scope>NUCLEOTIDE SEQUENCE [LARGE SCALE GENOMIC DNA]</scope>
    <source>
        <strain evidence="15">TC14</strain>
    </source>
</reference>
<evidence type="ECO:0000259" key="13">
    <source>
        <dbReference type="PROSITE" id="PS50192"/>
    </source>
</evidence>
<keyword evidence="7 11" id="KW-0472">Membrane</keyword>
<dbReference type="PANTHER" id="PTHR32089:SF117">
    <property type="entry name" value="METHYL ACCEPTING SENSORY TRANSDUCER WITH CACHE_1 SMALL MOLECULE BINDING DOMAIN"/>
    <property type="match status" value="1"/>
</dbReference>
<protein>
    <submittedName>
        <fullName evidence="15">Chemotaxis protein</fullName>
    </submittedName>
</protein>
<dbReference type="AlphaFoldDB" id="A0A244CMR7"/>
<dbReference type="InterPro" id="IPR000727">
    <property type="entry name" value="T_SNARE_dom"/>
</dbReference>
<evidence type="ECO:0000256" key="6">
    <source>
        <dbReference type="ARBA" id="ARBA00022989"/>
    </source>
</evidence>
<evidence type="ECO:0000256" key="1">
    <source>
        <dbReference type="ARBA" id="ARBA00004429"/>
    </source>
</evidence>
<dbReference type="InterPro" id="IPR003660">
    <property type="entry name" value="HAMP_dom"/>
</dbReference>
<dbReference type="CDD" id="cd06225">
    <property type="entry name" value="HAMP"/>
    <property type="match status" value="1"/>
</dbReference>
<accession>A0A244CMR7</accession>
<dbReference type="OrthoDB" id="2489132at2"/>
<evidence type="ECO:0000256" key="3">
    <source>
        <dbReference type="ARBA" id="ARBA00022500"/>
    </source>
</evidence>
<dbReference type="PROSITE" id="PS50111">
    <property type="entry name" value="CHEMOTAXIS_TRANSDUC_2"/>
    <property type="match status" value="1"/>
</dbReference>
<evidence type="ECO:0000256" key="9">
    <source>
        <dbReference type="ARBA" id="ARBA00029447"/>
    </source>
</evidence>
<dbReference type="RefSeq" id="WP_086745165.1">
    <property type="nucleotide sequence ID" value="NZ_MWPV01000005.1"/>
</dbReference>
<dbReference type="PANTHER" id="PTHR32089">
    <property type="entry name" value="METHYL-ACCEPTING CHEMOTAXIS PROTEIN MCPB"/>
    <property type="match status" value="1"/>
</dbReference>
<keyword evidence="8 10" id="KW-0807">Transducer</keyword>
<feature type="domain" description="Methyl-accepting transducer" evidence="12">
    <location>
        <begin position="353"/>
        <end position="589"/>
    </location>
</feature>
<dbReference type="FunFam" id="1.10.287.950:FF:000001">
    <property type="entry name" value="Methyl-accepting chemotaxis sensory transducer"/>
    <property type="match status" value="1"/>
</dbReference>
<proteinExistence type="inferred from homology"/>
<dbReference type="PROSITE" id="PS50192">
    <property type="entry name" value="T_SNARE"/>
    <property type="match status" value="1"/>
</dbReference>
<dbReference type="CDD" id="cd12912">
    <property type="entry name" value="PDC2_MCP_like"/>
    <property type="match status" value="1"/>
</dbReference>
<evidence type="ECO:0000256" key="7">
    <source>
        <dbReference type="ARBA" id="ARBA00023136"/>
    </source>
</evidence>
<dbReference type="PROSITE" id="PS50885">
    <property type="entry name" value="HAMP"/>
    <property type="match status" value="1"/>
</dbReference>
<dbReference type="Proteomes" id="UP000194841">
    <property type="component" value="Unassembled WGS sequence"/>
</dbReference>
<dbReference type="InterPro" id="IPR029151">
    <property type="entry name" value="Sensor-like_sf"/>
</dbReference>
<keyword evidence="16" id="KW-1185">Reference proteome</keyword>
<feature type="domain" description="T-SNARE coiled-coil homology" evidence="13">
    <location>
        <begin position="540"/>
        <end position="589"/>
    </location>
</feature>
<dbReference type="Pfam" id="PF00672">
    <property type="entry name" value="HAMP"/>
    <property type="match status" value="1"/>
</dbReference>
<keyword evidence="5 11" id="KW-0812">Transmembrane</keyword>
<dbReference type="Gene3D" id="1.10.287.950">
    <property type="entry name" value="Methyl-accepting chemotaxis protein"/>
    <property type="match status" value="1"/>
</dbReference>
<feature type="transmembrane region" description="Helical" evidence="11">
    <location>
        <begin position="7"/>
        <end position="30"/>
    </location>
</feature>
<evidence type="ECO:0000256" key="2">
    <source>
        <dbReference type="ARBA" id="ARBA00022475"/>
    </source>
</evidence>
<comment type="subcellular location">
    <subcellularLocation>
        <location evidence="1">Cell inner membrane</location>
        <topology evidence="1">Multi-pass membrane protein</topology>
    </subcellularLocation>
</comment>
<evidence type="ECO:0000259" key="12">
    <source>
        <dbReference type="PROSITE" id="PS50111"/>
    </source>
</evidence>
<dbReference type="SUPFAM" id="SSF58104">
    <property type="entry name" value="Methyl-accepting chemotaxis protein (MCP) signaling domain"/>
    <property type="match status" value="1"/>
</dbReference>
<evidence type="ECO:0000256" key="8">
    <source>
        <dbReference type="ARBA" id="ARBA00023224"/>
    </source>
</evidence>
<comment type="similarity">
    <text evidence="9">Belongs to the methyl-accepting chemotaxis (MCP) protein family.</text>
</comment>
<gene>
    <name evidence="15" type="ORF">B1199_16220</name>
</gene>
<dbReference type="GO" id="GO:0007165">
    <property type="term" value="P:signal transduction"/>
    <property type="evidence" value="ECO:0007669"/>
    <property type="project" value="UniProtKB-KW"/>
</dbReference>
<sequence length="625" mass="68419">MKIRTKLSVASGVVVFIVIIIISVSSYVLVRNSLKEKTTAYVTDNTSLLAQSINNWLVDKSNQIRLLKSQIEQNYSSEAVQRGLEIPAFSNDFLLMFGTLDNETQLRSNDPTRQNPQGIDFRTRPWYQAAKKQNSLLITAPYVDAATKELLLSVVAPINANGFKGVIGGDLSLKDIAQSVNTINFDNTGFAFLVDEDGLIVSHPNASLNSKKIQDIYGQSLTGQSQYREIDLDSQQHILYYKKLDTASGTNWYLAVLLNKSQVYASLTNMTWNTLFIAIFCIGLSILVLRKLVKQLLKPLSELLTAMTEIAAGGGDLTKRLVIQNRDECGAVADAFNQFLVTLQLLVKEVKGIGEQVVHLSTSGQQLSKKSSTQLVSQTSLIESLATAMNQMSATSSEIASSAQGAASLITSVNNRSEISQQTFADTTEQIAQLSDVIEQSQQMSNQLAEYSSNIENILSVINGIAEQTNLLALNAAIEAARAGEQGRGFAVVADEVRTLASRTQQSTTEIKSMIEQIQKSSADVQSSMTLSRSKAGHCVEQTQQAQEALSDISTAVKDIMDRNIQIAAAIEEQSVVIEEINKNTTHINDITIEVGDFSTQQYTTSEQLVSEVSEQERMLAKFIV</sequence>
<dbReference type="Pfam" id="PF02743">
    <property type="entry name" value="dCache_1"/>
    <property type="match status" value="1"/>
</dbReference>
<evidence type="ECO:0000256" key="10">
    <source>
        <dbReference type="PROSITE-ProRule" id="PRU00284"/>
    </source>
</evidence>
<keyword evidence="2" id="KW-1003">Cell membrane</keyword>
<dbReference type="SUPFAM" id="SSF103190">
    <property type="entry name" value="Sensory domain-like"/>
    <property type="match status" value="1"/>
</dbReference>
<dbReference type="Pfam" id="PF00015">
    <property type="entry name" value="MCPsignal"/>
    <property type="match status" value="1"/>
</dbReference>
<dbReference type="CDD" id="cd11386">
    <property type="entry name" value="MCP_signal"/>
    <property type="match status" value="1"/>
</dbReference>
<name>A0A244CMR7_PSEDV</name>
<dbReference type="CDD" id="cd12913">
    <property type="entry name" value="PDC1_MCP_like"/>
    <property type="match status" value="1"/>
</dbReference>
<evidence type="ECO:0000313" key="16">
    <source>
        <dbReference type="Proteomes" id="UP000194841"/>
    </source>
</evidence>
<organism evidence="15 16">
    <name type="scientific">Pseudoalteromonas ulvae</name>
    <dbReference type="NCBI Taxonomy" id="107327"/>
    <lineage>
        <taxon>Bacteria</taxon>
        <taxon>Pseudomonadati</taxon>
        <taxon>Pseudomonadota</taxon>
        <taxon>Gammaproteobacteria</taxon>
        <taxon>Alteromonadales</taxon>
        <taxon>Pseudoalteromonadaceae</taxon>
        <taxon>Pseudoalteromonas</taxon>
    </lineage>
</organism>
<keyword evidence="4" id="KW-0997">Cell inner membrane</keyword>
<comment type="caution">
    <text evidence="15">The sequence shown here is derived from an EMBL/GenBank/DDBJ whole genome shotgun (WGS) entry which is preliminary data.</text>
</comment>
<dbReference type="Gene3D" id="3.30.450.20">
    <property type="entry name" value="PAS domain"/>
    <property type="match status" value="2"/>
</dbReference>
<evidence type="ECO:0000256" key="11">
    <source>
        <dbReference type="SAM" id="Phobius"/>
    </source>
</evidence>
<keyword evidence="3" id="KW-0145">Chemotaxis</keyword>
<dbReference type="InterPro" id="IPR033479">
    <property type="entry name" value="dCache_1"/>
</dbReference>